<keyword evidence="1" id="KW-0472">Membrane</keyword>
<keyword evidence="3" id="KW-1185">Reference proteome</keyword>
<dbReference type="Proteomes" id="UP000433945">
    <property type="component" value="Unassembled WGS sequence"/>
</dbReference>
<keyword evidence="1" id="KW-0812">Transmembrane</keyword>
<dbReference type="RefSeq" id="WP_157481034.1">
    <property type="nucleotide sequence ID" value="NZ_WOWP01000001.1"/>
</dbReference>
<dbReference type="EMBL" id="WOWP01000001">
    <property type="protein sequence ID" value="MUV02093.1"/>
    <property type="molecule type" value="Genomic_DNA"/>
</dbReference>
<organism evidence="2 3">
    <name type="scientific">Flavobacterium rakeshii</name>
    <dbReference type="NCBI Taxonomy" id="1038845"/>
    <lineage>
        <taxon>Bacteria</taxon>
        <taxon>Pseudomonadati</taxon>
        <taxon>Bacteroidota</taxon>
        <taxon>Flavobacteriia</taxon>
        <taxon>Flavobacteriales</taxon>
        <taxon>Flavobacteriaceae</taxon>
        <taxon>Flavobacterium</taxon>
    </lineage>
</organism>
<accession>A0A6N8H830</accession>
<feature type="transmembrane region" description="Helical" evidence="1">
    <location>
        <begin position="20"/>
        <end position="42"/>
    </location>
</feature>
<evidence type="ECO:0000256" key="1">
    <source>
        <dbReference type="SAM" id="Phobius"/>
    </source>
</evidence>
<name>A0A6N8H830_9FLAO</name>
<keyword evidence="1" id="KW-1133">Transmembrane helix</keyword>
<dbReference type="AlphaFoldDB" id="A0A6N8H830"/>
<evidence type="ECO:0000313" key="3">
    <source>
        <dbReference type="Proteomes" id="UP000433945"/>
    </source>
</evidence>
<gene>
    <name evidence="2" type="ORF">GN157_00075</name>
</gene>
<protein>
    <submittedName>
        <fullName evidence="2">Uncharacterized protein</fullName>
    </submittedName>
</protein>
<proteinExistence type="predicted"/>
<evidence type="ECO:0000313" key="2">
    <source>
        <dbReference type="EMBL" id="MUV02093.1"/>
    </source>
</evidence>
<sequence>MILFFFTSIENEAVLASSIFSNYIVMIVMRWVAIIVIAACFIRYIGVPLQNVLYNFIEHLLPNYNKRMKKLNNDNYEAYLAWAKSKGYEPVIEKKEV</sequence>
<reference evidence="2 3" key="1">
    <citation type="submission" date="2019-12" db="EMBL/GenBank/DDBJ databases">
        <authorList>
            <person name="Sun J.-Q."/>
        </authorList>
    </citation>
    <scope>NUCLEOTIDE SEQUENCE [LARGE SCALE GENOMIC DNA]</scope>
    <source>
        <strain evidence="2 3">JCM 17928</strain>
    </source>
</reference>
<comment type="caution">
    <text evidence="2">The sequence shown here is derived from an EMBL/GenBank/DDBJ whole genome shotgun (WGS) entry which is preliminary data.</text>
</comment>